<organism evidence="1 2">
    <name type="scientific">Amorphus orientalis</name>
    <dbReference type="NCBI Taxonomy" id="649198"/>
    <lineage>
        <taxon>Bacteria</taxon>
        <taxon>Pseudomonadati</taxon>
        <taxon>Pseudomonadota</taxon>
        <taxon>Alphaproteobacteria</taxon>
        <taxon>Hyphomicrobiales</taxon>
        <taxon>Amorphaceae</taxon>
        <taxon>Amorphus</taxon>
    </lineage>
</organism>
<proteinExistence type="predicted"/>
<dbReference type="RefSeq" id="WP_306887150.1">
    <property type="nucleotide sequence ID" value="NZ_JAUSUL010000004.1"/>
</dbReference>
<comment type="caution">
    <text evidence="1">The sequence shown here is derived from an EMBL/GenBank/DDBJ whole genome shotgun (WGS) entry which is preliminary data.</text>
</comment>
<evidence type="ECO:0000313" key="1">
    <source>
        <dbReference type="EMBL" id="MDQ0317248.1"/>
    </source>
</evidence>
<sequence>MALELADWIQEGEKFSAICIACDLTEDTDPVFDEGEQLAILPNWKITLNSEWSSWIGEIHIEEIKDTNLILVSKSTSETPKVLDGENQRHNQASWLQYIGLLLSSSFHSWSAPIRIGGGKVSSKLSLREYARIDPPKASIGTIQPAIDARDLRTAFELGKSLYWHKNNPEPQGSWRINRILRLYEEARQRPEIIDRIHQFSRCIEGLILASPGKTRRQFKSRTELFIGENHHNTMDRIYRIRSDVEHLNEDYLLSPRIRDKLLEIARQEIFISSVARHALTKIVANPILYGHFANREALSKFWELPGEERRAIWGTEFKPLELVNKFYPDIISNSELGIE</sequence>
<protein>
    <submittedName>
        <fullName evidence="1">Uncharacterized protein</fullName>
    </submittedName>
</protein>
<dbReference type="Proteomes" id="UP001229244">
    <property type="component" value="Unassembled WGS sequence"/>
</dbReference>
<dbReference type="EMBL" id="JAUSUL010000004">
    <property type="protein sequence ID" value="MDQ0317248.1"/>
    <property type="molecule type" value="Genomic_DNA"/>
</dbReference>
<evidence type="ECO:0000313" key="2">
    <source>
        <dbReference type="Proteomes" id="UP001229244"/>
    </source>
</evidence>
<keyword evidence="2" id="KW-1185">Reference proteome</keyword>
<name>A0AAE4AUB9_9HYPH</name>
<reference evidence="1" key="1">
    <citation type="submission" date="2023-07" db="EMBL/GenBank/DDBJ databases">
        <title>Genomic Encyclopedia of Type Strains, Phase IV (KMG-IV): sequencing the most valuable type-strain genomes for metagenomic binning, comparative biology and taxonomic classification.</title>
        <authorList>
            <person name="Goeker M."/>
        </authorList>
    </citation>
    <scope>NUCLEOTIDE SEQUENCE</scope>
    <source>
        <strain evidence="1">DSM 21202</strain>
    </source>
</reference>
<dbReference type="AlphaFoldDB" id="A0AAE4AUB9"/>
<gene>
    <name evidence="1" type="ORF">J2S73_003725</name>
</gene>
<accession>A0AAE4AUB9</accession>